<accession>A0AAN4PUL7</accession>
<dbReference type="AlphaFoldDB" id="A0AAN4PUL7"/>
<dbReference type="GO" id="GO:0003735">
    <property type="term" value="F:structural constituent of ribosome"/>
    <property type="evidence" value="ECO:0007669"/>
    <property type="project" value="InterPro"/>
</dbReference>
<dbReference type="PANTHER" id="PTHR11847:SF4">
    <property type="entry name" value="LARGE RIBOSOMAL SUBUNIT PROTEIN EL15"/>
    <property type="match status" value="1"/>
</dbReference>
<dbReference type="SMART" id="SM01384">
    <property type="entry name" value="Ribosomal_L15e"/>
    <property type="match status" value="1"/>
</dbReference>
<dbReference type="InterPro" id="IPR024794">
    <property type="entry name" value="Rbsml_eL15_core_dom_sf"/>
</dbReference>
<name>A0AAN4PUL7_ASPLE</name>
<feature type="compositionally biased region" description="Polar residues" evidence="5">
    <location>
        <begin position="884"/>
        <end position="894"/>
    </location>
</feature>
<dbReference type="SUPFAM" id="SSF54189">
    <property type="entry name" value="Ribosomal proteins S24e, L23 and L15e"/>
    <property type="match status" value="1"/>
</dbReference>
<protein>
    <recommendedName>
        <fullName evidence="4">Ribosomal protein L15</fullName>
    </recommendedName>
</protein>
<comment type="similarity">
    <text evidence="1 4">Belongs to the eukaryotic ribosomal protein eL15 family.</text>
</comment>
<dbReference type="PROSITE" id="PS01194">
    <property type="entry name" value="RIBOSOMAL_L15E"/>
    <property type="match status" value="1"/>
</dbReference>
<gene>
    <name evidence="7" type="ORF">ALT_8639</name>
</gene>
<evidence type="ECO:0000256" key="4">
    <source>
        <dbReference type="RuleBase" id="RU000663"/>
    </source>
</evidence>
<keyword evidence="3 4" id="KW-0687">Ribonucleoprotein</keyword>
<dbReference type="InterPro" id="IPR012678">
    <property type="entry name" value="Ribosomal_uL23/eL15/eS24_sf"/>
</dbReference>
<dbReference type="InterPro" id="IPR007557">
    <property type="entry name" value="PSP1_C"/>
</dbReference>
<feature type="domain" description="PSP1 C-terminal" evidence="6">
    <location>
        <begin position="666"/>
        <end position="751"/>
    </location>
</feature>
<dbReference type="GO" id="GO:0003723">
    <property type="term" value="F:RNA binding"/>
    <property type="evidence" value="ECO:0007669"/>
    <property type="project" value="TreeGrafter"/>
</dbReference>
<dbReference type="PROSITE" id="PS51411">
    <property type="entry name" value="PSP1_C"/>
    <property type="match status" value="1"/>
</dbReference>
<dbReference type="NCBIfam" id="NF003269">
    <property type="entry name" value="PRK04243.1"/>
    <property type="match status" value="1"/>
</dbReference>
<dbReference type="GO" id="GO:0022625">
    <property type="term" value="C:cytosolic large ribosomal subunit"/>
    <property type="evidence" value="ECO:0007669"/>
    <property type="project" value="TreeGrafter"/>
</dbReference>
<dbReference type="Proteomes" id="UP000051487">
    <property type="component" value="Unassembled WGS sequence"/>
</dbReference>
<dbReference type="Pfam" id="PF04468">
    <property type="entry name" value="PSP1"/>
    <property type="match status" value="1"/>
</dbReference>
<feature type="compositionally biased region" description="Basic residues" evidence="5">
    <location>
        <begin position="1082"/>
        <end position="1095"/>
    </location>
</feature>
<dbReference type="InterPro" id="IPR000439">
    <property type="entry name" value="Ribosomal_eL15"/>
</dbReference>
<evidence type="ECO:0000256" key="3">
    <source>
        <dbReference type="ARBA" id="ARBA00023274"/>
    </source>
</evidence>
<proteinExistence type="inferred from homology"/>
<feature type="compositionally biased region" description="Basic and acidic residues" evidence="5">
    <location>
        <begin position="1"/>
        <end position="14"/>
    </location>
</feature>
<dbReference type="FunFam" id="3.40.1120.10:FF:000001">
    <property type="entry name" value="Ribosomal protein L15"/>
    <property type="match status" value="1"/>
</dbReference>
<feature type="region of interest" description="Disordered" evidence="5">
    <location>
        <begin position="1"/>
        <end position="79"/>
    </location>
</feature>
<feature type="region of interest" description="Disordered" evidence="5">
    <location>
        <begin position="807"/>
        <end position="827"/>
    </location>
</feature>
<evidence type="ECO:0000313" key="8">
    <source>
        <dbReference type="Proteomes" id="UP000051487"/>
    </source>
</evidence>
<evidence type="ECO:0000259" key="6">
    <source>
        <dbReference type="PROSITE" id="PS51411"/>
    </source>
</evidence>
<evidence type="ECO:0000256" key="2">
    <source>
        <dbReference type="ARBA" id="ARBA00022980"/>
    </source>
</evidence>
<feature type="region of interest" description="Disordered" evidence="5">
    <location>
        <begin position="241"/>
        <end position="285"/>
    </location>
</feature>
<keyword evidence="2 4" id="KW-0689">Ribosomal protein</keyword>
<dbReference type="Pfam" id="PF00827">
    <property type="entry name" value="Ribosomal_L15e"/>
    <property type="match status" value="1"/>
</dbReference>
<dbReference type="Gene3D" id="3.40.1120.10">
    <property type="entry name" value="Ribosomal protein l15e"/>
    <property type="match status" value="1"/>
</dbReference>
<reference evidence="7 8" key="1">
    <citation type="submission" date="2015-11" db="EMBL/GenBank/DDBJ databases">
        <title>Aspergillus lentulus strain IFM 54703T.</title>
        <authorList>
            <person name="Kusuya Y."/>
            <person name="Sakai K."/>
            <person name="Kamei K."/>
            <person name="Takahashi H."/>
            <person name="Yaguchi T."/>
        </authorList>
    </citation>
    <scope>NUCLEOTIDE SEQUENCE [LARGE SCALE GENOMIC DNA]</scope>
    <source>
        <strain evidence="7 8">IFM 54703</strain>
    </source>
</reference>
<dbReference type="PANTHER" id="PTHR11847">
    <property type="entry name" value="RIBOSOMAL PROTEIN L15"/>
    <property type="match status" value="1"/>
</dbReference>
<dbReference type="EMBL" id="BCLY01000016">
    <property type="protein sequence ID" value="GAQ11318.1"/>
    <property type="molecule type" value="Genomic_DNA"/>
</dbReference>
<feature type="region of interest" description="Disordered" evidence="5">
    <location>
        <begin position="1076"/>
        <end position="1095"/>
    </location>
</feature>
<evidence type="ECO:0000313" key="7">
    <source>
        <dbReference type="EMBL" id="GAQ11318.1"/>
    </source>
</evidence>
<evidence type="ECO:0000256" key="1">
    <source>
        <dbReference type="ARBA" id="ARBA00006857"/>
    </source>
</evidence>
<feature type="region of interest" description="Disordered" evidence="5">
    <location>
        <begin position="91"/>
        <end position="125"/>
    </location>
</feature>
<dbReference type="InterPro" id="IPR020925">
    <property type="entry name" value="Ribosomal_eL15_CS"/>
</dbReference>
<evidence type="ECO:0000256" key="5">
    <source>
        <dbReference type="SAM" id="MobiDB-lite"/>
    </source>
</evidence>
<feature type="region of interest" description="Disordered" evidence="5">
    <location>
        <begin position="323"/>
        <end position="342"/>
    </location>
</feature>
<comment type="caution">
    <text evidence="7">The sequence shown here is derived from an EMBL/GenBank/DDBJ whole genome shotgun (WGS) entry which is preliminary data.</text>
</comment>
<feature type="region of interest" description="Disordered" evidence="5">
    <location>
        <begin position="875"/>
        <end position="894"/>
    </location>
</feature>
<dbReference type="GO" id="GO:0002181">
    <property type="term" value="P:cytoplasmic translation"/>
    <property type="evidence" value="ECO:0007669"/>
    <property type="project" value="TreeGrafter"/>
</dbReference>
<organism evidence="7 8">
    <name type="scientific">Aspergillus lentulus</name>
    <dbReference type="NCBI Taxonomy" id="293939"/>
    <lineage>
        <taxon>Eukaryota</taxon>
        <taxon>Fungi</taxon>
        <taxon>Dikarya</taxon>
        <taxon>Ascomycota</taxon>
        <taxon>Pezizomycotina</taxon>
        <taxon>Eurotiomycetes</taxon>
        <taxon>Eurotiomycetidae</taxon>
        <taxon>Eurotiales</taxon>
        <taxon>Aspergillaceae</taxon>
        <taxon>Aspergillus</taxon>
        <taxon>Aspergillus subgen. Fumigati</taxon>
    </lineage>
</organism>
<sequence length="1116" mass="123520">MAESSEKSTQESKPADPPAVSSNASARLEKTHPGVRRSTPDSEALASSDDDVDHSHLPSTSATVSAPKPTRRTSWLNEIPLNMPRKVSLTTGSLISGTGASNPTSPATDHTGWPSGTSPGLSSPMNWNHVGNSSFTWGTGIWNSESRKEPPPRLSEIVPSPTMSSASAANNYFADELLSPIARTTSGESAIPFSIPLHPTPKTYRSQSYSVGQMDPEYLNTMANKSAAPYPGGRVRNAGQYSALQHRSSRPSLLGELGHDPATLGRVREDDDDGGSGNSSDGSLNAYSANQARTIEQLSRENAILRQAAGQLDNRLRDRAMSSASTTSGYAVGSNLRNPHRIRGTVPEETDLAVEDLDEVGDIPGYSNIHSSLRRRFSEHSGNLEKQLPSTLTPLENRALENIRKANWQTSLGFGSLADIPQSRRHSFADIPIRHASISGDSQVAATSRAGMGDREDHLVNISDGPLSNAQSQNREYHRLHMASRPEEHEMEMEYLRARQFAESYFARDQALRVAEGPSAAPTSLHQAYTMPNAYGRHQSGLAHGHQNQLLYIVTFKCHRADVFYIQEDTGLQVKPGDLVIVEADRGTDLGTIQHANVSLQRARELKQQYAEEHYKWLMMFSRQGQNGTANVTGSVPALSGRSTIGGMGPHGPHGVQDLAGDIKPKLIKRLAQNHEILTLRDKEGNEAKAKRVCQQKVAEHRLNMEILDAEFQMDWKKLTFYYFADSYINFNSLVTDLFKIYKTRIWMSAINPASFVTPPTAGLPPPGGVGNADGRVYGAARDGIDVGRETVGNKIGALRSTYTDPYQSFPHGARQPDSGLGELAPSADPFSAYQPNAYGGTLDTGYVDYAAHSPGVGGGPVTWILNENHGTLGSKVSLPPRPTHNTSQKRSSFPSIFPERHRRQPTTCHADKMGALKYVEEIQKKKQSDVIRFLLRVRCWELRQLNAIHRASRPSRPDKARRLGYKAKQGYVVYRVRVRRGGRKRPVPKGATYGKPTNMGVNQLKYQRALRATAEERVGRRCANLRVLNSYWINQDSTYKYFEVILVDPQHKAIRRDPRINWICNAVHKHRESRGLTATGKKSRGINKGHRYNNTRAGRRHTWKIHNTQSYWRYR</sequence>